<name>A0A9P7BBI0_MAUEX</name>
<keyword evidence="4" id="KW-0418">Kinase</keyword>
<dbReference type="FunFam" id="1.10.238.10:FF:000001">
    <property type="entry name" value="Calmodulin 1"/>
    <property type="match status" value="1"/>
</dbReference>
<dbReference type="GO" id="GO:0016460">
    <property type="term" value="C:myosin II complex"/>
    <property type="evidence" value="ECO:0007669"/>
    <property type="project" value="TreeGrafter"/>
</dbReference>
<dbReference type="InterPro" id="IPR050230">
    <property type="entry name" value="CALM/Myosin/TropC-like"/>
</dbReference>
<dbReference type="Pfam" id="PF13499">
    <property type="entry name" value="EF-hand_7"/>
    <property type="match status" value="2"/>
</dbReference>
<dbReference type="InterPro" id="IPR002048">
    <property type="entry name" value="EF_hand_dom"/>
</dbReference>
<keyword evidence="2" id="KW-0106">Calcium</keyword>
<dbReference type="SUPFAM" id="SSF47473">
    <property type="entry name" value="EF-hand"/>
    <property type="match status" value="1"/>
</dbReference>
<dbReference type="Gene3D" id="1.10.238.10">
    <property type="entry name" value="EF-hand"/>
    <property type="match status" value="1"/>
</dbReference>
<dbReference type="PROSITE" id="PS00018">
    <property type="entry name" value="EF_HAND_1"/>
    <property type="match status" value="3"/>
</dbReference>
<evidence type="ECO:0000256" key="1">
    <source>
        <dbReference type="ARBA" id="ARBA00022737"/>
    </source>
</evidence>
<proteinExistence type="predicted"/>
<dbReference type="GO" id="GO:0016301">
    <property type="term" value="F:kinase activity"/>
    <property type="evidence" value="ECO:0007669"/>
    <property type="project" value="UniProtKB-KW"/>
</dbReference>
<dbReference type="Proteomes" id="UP000750334">
    <property type="component" value="Unassembled WGS sequence"/>
</dbReference>
<feature type="domain" description="EF-hand" evidence="3">
    <location>
        <begin position="10"/>
        <end position="45"/>
    </location>
</feature>
<accession>A0A9P7BBI0</accession>
<keyword evidence="4" id="KW-0808">Transferase</keyword>
<dbReference type="InterPro" id="IPR011992">
    <property type="entry name" value="EF-hand-dom_pair"/>
</dbReference>
<dbReference type="PROSITE" id="PS50222">
    <property type="entry name" value="EF_HAND_2"/>
    <property type="match status" value="3"/>
</dbReference>
<sequence length="149" mass="16440">MAQTPNLTADQIAEFKETFDLFDKDHSGSISASELKSVMKSLGLSPTDEEVQDLVNEIDIDGNNEIEFNEFLTLMSKQMPSNDTEQELIEAFKVFDTNGDGVISVSELKSVLKSIGEDLSDDELNQMIQEVSKGTGEINIEQFAALLSK</sequence>
<keyword evidence="1" id="KW-0677">Repeat</keyword>
<dbReference type="AlphaFoldDB" id="A0A9P7BBI0"/>
<evidence type="ECO:0000256" key="2">
    <source>
        <dbReference type="ARBA" id="ARBA00022837"/>
    </source>
</evidence>
<protein>
    <submittedName>
        <fullName evidence="4">Phosphorylase kinase, delta</fullName>
    </submittedName>
</protein>
<evidence type="ECO:0000313" key="5">
    <source>
        <dbReference type="Proteomes" id="UP000750334"/>
    </source>
</evidence>
<dbReference type="PANTHER" id="PTHR23048:SF0">
    <property type="entry name" value="CALMODULIN LIKE 3"/>
    <property type="match status" value="1"/>
</dbReference>
<gene>
    <name evidence="4" type="primary">CALM2</name>
    <name evidence="4" type="ORF">C6P45_004551</name>
</gene>
<organism evidence="4 5">
    <name type="scientific">Maudiozyma exigua</name>
    <name type="common">Yeast</name>
    <name type="synonym">Kazachstania exigua</name>
    <dbReference type="NCBI Taxonomy" id="34358"/>
    <lineage>
        <taxon>Eukaryota</taxon>
        <taxon>Fungi</taxon>
        <taxon>Dikarya</taxon>
        <taxon>Ascomycota</taxon>
        <taxon>Saccharomycotina</taxon>
        <taxon>Saccharomycetes</taxon>
        <taxon>Saccharomycetales</taxon>
        <taxon>Saccharomycetaceae</taxon>
        <taxon>Maudiozyma</taxon>
    </lineage>
</organism>
<feature type="domain" description="EF-hand" evidence="3">
    <location>
        <begin position="46"/>
        <end position="81"/>
    </location>
</feature>
<dbReference type="CDD" id="cd00051">
    <property type="entry name" value="EFh"/>
    <property type="match status" value="2"/>
</dbReference>
<feature type="domain" description="EF-hand" evidence="3">
    <location>
        <begin position="83"/>
        <end position="118"/>
    </location>
</feature>
<keyword evidence="5" id="KW-1185">Reference proteome</keyword>
<comment type="caution">
    <text evidence="4">The sequence shown here is derived from an EMBL/GenBank/DDBJ whole genome shotgun (WGS) entry which is preliminary data.</text>
</comment>
<dbReference type="EMBL" id="PUHR01000063">
    <property type="protein sequence ID" value="KAG0668580.1"/>
    <property type="molecule type" value="Genomic_DNA"/>
</dbReference>
<dbReference type="OrthoDB" id="26525at2759"/>
<evidence type="ECO:0000313" key="4">
    <source>
        <dbReference type="EMBL" id="KAG0668580.1"/>
    </source>
</evidence>
<dbReference type="InterPro" id="IPR018247">
    <property type="entry name" value="EF_Hand_1_Ca_BS"/>
</dbReference>
<reference evidence="4 5" key="1">
    <citation type="submission" date="2020-11" db="EMBL/GenBank/DDBJ databases">
        <title>Kefir isolates.</title>
        <authorList>
            <person name="Marcisauskas S."/>
            <person name="Kim Y."/>
            <person name="Blasche S."/>
        </authorList>
    </citation>
    <scope>NUCLEOTIDE SEQUENCE [LARGE SCALE GENOMIC DNA]</scope>
    <source>
        <strain evidence="4 5">OG2</strain>
    </source>
</reference>
<dbReference type="GO" id="GO:0005509">
    <property type="term" value="F:calcium ion binding"/>
    <property type="evidence" value="ECO:0007669"/>
    <property type="project" value="InterPro"/>
</dbReference>
<dbReference type="PANTHER" id="PTHR23048">
    <property type="entry name" value="MYOSIN LIGHT CHAIN 1, 3"/>
    <property type="match status" value="1"/>
</dbReference>
<dbReference type="SMART" id="SM00054">
    <property type="entry name" value="EFh"/>
    <property type="match status" value="3"/>
</dbReference>
<evidence type="ECO:0000259" key="3">
    <source>
        <dbReference type="PROSITE" id="PS50222"/>
    </source>
</evidence>